<keyword evidence="2" id="KW-1185">Reference proteome</keyword>
<gene>
    <name evidence="1" type="ORF">RHMOL_Rhmol12G0118000</name>
</gene>
<name>A0ACC0LGW2_RHOML</name>
<protein>
    <submittedName>
        <fullName evidence="1">Uncharacterized protein</fullName>
    </submittedName>
</protein>
<comment type="caution">
    <text evidence="1">The sequence shown here is derived from an EMBL/GenBank/DDBJ whole genome shotgun (WGS) entry which is preliminary data.</text>
</comment>
<accession>A0ACC0LGW2</accession>
<evidence type="ECO:0000313" key="1">
    <source>
        <dbReference type="EMBL" id="KAI8528003.1"/>
    </source>
</evidence>
<dbReference type="EMBL" id="CM046399">
    <property type="protein sequence ID" value="KAI8528003.1"/>
    <property type="molecule type" value="Genomic_DNA"/>
</dbReference>
<sequence length="51" mass="5733">MGKTVTTLAITIEAWALRIACNIAMELDIFEEIFESDCLELIKLLQGSQVF</sequence>
<reference evidence="1" key="1">
    <citation type="submission" date="2022-02" db="EMBL/GenBank/DDBJ databases">
        <title>Plant Genome Project.</title>
        <authorList>
            <person name="Zhang R.-G."/>
        </authorList>
    </citation>
    <scope>NUCLEOTIDE SEQUENCE</scope>
    <source>
        <strain evidence="1">AT1</strain>
    </source>
</reference>
<evidence type="ECO:0000313" key="2">
    <source>
        <dbReference type="Proteomes" id="UP001062846"/>
    </source>
</evidence>
<proteinExistence type="predicted"/>
<organism evidence="1 2">
    <name type="scientific">Rhododendron molle</name>
    <name type="common">Chinese azalea</name>
    <name type="synonym">Azalea mollis</name>
    <dbReference type="NCBI Taxonomy" id="49168"/>
    <lineage>
        <taxon>Eukaryota</taxon>
        <taxon>Viridiplantae</taxon>
        <taxon>Streptophyta</taxon>
        <taxon>Embryophyta</taxon>
        <taxon>Tracheophyta</taxon>
        <taxon>Spermatophyta</taxon>
        <taxon>Magnoliopsida</taxon>
        <taxon>eudicotyledons</taxon>
        <taxon>Gunneridae</taxon>
        <taxon>Pentapetalae</taxon>
        <taxon>asterids</taxon>
        <taxon>Ericales</taxon>
        <taxon>Ericaceae</taxon>
        <taxon>Ericoideae</taxon>
        <taxon>Rhodoreae</taxon>
        <taxon>Rhododendron</taxon>
    </lineage>
</organism>
<dbReference type="Proteomes" id="UP001062846">
    <property type="component" value="Chromosome 12"/>
</dbReference>